<dbReference type="AlphaFoldDB" id="A0A1B6EV97"/>
<dbReference type="EMBL" id="GECZ01027815">
    <property type="protein sequence ID" value="JAS41954.1"/>
    <property type="molecule type" value="Transcribed_RNA"/>
</dbReference>
<protein>
    <submittedName>
        <fullName evidence="1">Uncharacterized protein</fullName>
    </submittedName>
</protein>
<name>A0A1B6EV97_9HEMI</name>
<organism evidence="1">
    <name type="scientific">Cuerna arida</name>
    <dbReference type="NCBI Taxonomy" id="1464854"/>
    <lineage>
        <taxon>Eukaryota</taxon>
        <taxon>Metazoa</taxon>
        <taxon>Ecdysozoa</taxon>
        <taxon>Arthropoda</taxon>
        <taxon>Hexapoda</taxon>
        <taxon>Insecta</taxon>
        <taxon>Pterygota</taxon>
        <taxon>Neoptera</taxon>
        <taxon>Paraneoptera</taxon>
        <taxon>Hemiptera</taxon>
        <taxon>Auchenorrhyncha</taxon>
        <taxon>Membracoidea</taxon>
        <taxon>Cicadellidae</taxon>
        <taxon>Cicadellinae</taxon>
        <taxon>Proconiini</taxon>
        <taxon>Cuerna</taxon>
    </lineage>
</organism>
<proteinExistence type="predicted"/>
<reference evidence="1" key="1">
    <citation type="submission" date="2015-11" db="EMBL/GenBank/DDBJ databases">
        <title>De novo transcriptome assembly of four potential Pierce s Disease insect vectors from Arizona vineyards.</title>
        <authorList>
            <person name="Tassone E.E."/>
        </authorList>
    </citation>
    <scope>NUCLEOTIDE SEQUENCE</scope>
</reference>
<dbReference type="PANTHER" id="PTHR33480:SF5">
    <property type="entry name" value="SI:DKEY-51D8.9"/>
    <property type="match status" value="1"/>
</dbReference>
<feature type="non-terminal residue" evidence="1">
    <location>
        <position position="1"/>
    </location>
</feature>
<feature type="non-terminal residue" evidence="1">
    <location>
        <position position="170"/>
    </location>
</feature>
<evidence type="ECO:0000313" key="1">
    <source>
        <dbReference type="EMBL" id="JAS41954.1"/>
    </source>
</evidence>
<dbReference type="PANTHER" id="PTHR33480">
    <property type="entry name" value="SET DOMAIN-CONTAINING PROTEIN-RELATED"/>
    <property type="match status" value="1"/>
</dbReference>
<sequence length="170" mass="20192">KERFFAMKELREKGNLHYNKETDKSFMNKHTKIKTIKKSQKSLKPKKIYKRNVCLYCKKKTLSMAKHLQIAHSDVLEVQNFMGMEKGSRERKLAIQKIRNKGNFLHNKEVISSKNGCIIPCKQQKSQDNYEDYLPCKYCFGFYKKQHIYRHMQVCAVMKVSETQTSENDK</sequence>
<accession>A0A1B6EV97</accession>
<gene>
    <name evidence="1" type="ORF">g.9566</name>
</gene>